<evidence type="ECO:0008006" key="3">
    <source>
        <dbReference type="Google" id="ProtNLM"/>
    </source>
</evidence>
<dbReference type="Gene3D" id="3.40.50.300">
    <property type="entry name" value="P-loop containing nucleotide triphosphate hydrolases"/>
    <property type="match status" value="1"/>
</dbReference>
<dbReference type="PANTHER" id="PTHR23122">
    <property type="entry name" value="MEMBRANE-ASSOCIATED GUANYLATE KINASE MAGUK"/>
    <property type="match status" value="1"/>
</dbReference>
<evidence type="ECO:0000313" key="1">
    <source>
        <dbReference type="EMBL" id="KAH3704323.1"/>
    </source>
</evidence>
<reference evidence="1" key="2">
    <citation type="submission" date="2020-11" db="EMBL/GenBank/DDBJ databases">
        <authorList>
            <person name="McCartney M.A."/>
            <person name="Auch B."/>
            <person name="Kono T."/>
            <person name="Mallez S."/>
            <person name="Becker A."/>
            <person name="Gohl D.M."/>
            <person name="Silverstein K.A.T."/>
            <person name="Koren S."/>
            <person name="Bechman K.B."/>
            <person name="Herman A."/>
            <person name="Abrahante J.E."/>
            <person name="Garbe J."/>
        </authorList>
    </citation>
    <scope>NUCLEOTIDE SEQUENCE</scope>
    <source>
        <strain evidence="1">Duluth1</strain>
        <tissue evidence="1">Whole animal</tissue>
    </source>
</reference>
<dbReference type="SUPFAM" id="SSF52540">
    <property type="entry name" value="P-loop containing nucleoside triphosphate hydrolases"/>
    <property type="match status" value="1"/>
</dbReference>
<comment type="caution">
    <text evidence="1">The sequence shown here is derived from an EMBL/GenBank/DDBJ whole genome shotgun (WGS) entry which is preliminary data.</text>
</comment>
<protein>
    <recommendedName>
        <fullName evidence="3">Guanylate kinase-like domain-containing protein</fullName>
    </recommendedName>
</protein>
<dbReference type="Proteomes" id="UP000828390">
    <property type="component" value="Unassembled WGS sequence"/>
</dbReference>
<dbReference type="AlphaFoldDB" id="A0A9D3YUD1"/>
<dbReference type="InterPro" id="IPR050716">
    <property type="entry name" value="MAGUK"/>
</dbReference>
<keyword evidence="2" id="KW-1185">Reference proteome</keyword>
<accession>A0A9D3YUD1</accession>
<reference evidence="1" key="1">
    <citation type="journal article" date="2019" name="bioRxiv">
        <title>The Genome of the Zebra Mussel, Dreissena polymorpha: A Resource for Invasive Species Research.</title>
        <authorList>
            <person name="McCartney M.A."/>
            <person name="Auch B."/>
            <person name="Kono T."/>
            <person name="Mallez S."/>
            <person name="Zhang Y."/>
            <person name="Obille A."/>
            <person name="Becker A."/>
            <person name="Abrahante J.E."/>
            <person name="Garbe J."/>
            <person name="Badalamenti J.P."/>
            <person name="Herman A."/>
            <person name="Mangelson H."/>
            <person name="Liachko I."/>
            <person name="Sullivan S."/>
            <person name="Sone E.D."/>
            <person name="Koren S."/>
            <person name="Silverstein K.A.T."/>
            <person name="Beckman K.B."/>
            <person name="Gohl D.M."/>
        </authorList>
    </citation>
    <scope>NUCLEOTIDE SEQUENCE</scope>
    <source>
        <strain evidence="1">Duluth1</strain>
        <tissue evidence="1">Whole animal</tissue>
    </source>
</reference>
<organism evidence="1 2">
    <name type="scientific">Dreissena polymorpha</name>
    <name type="common">Zebra mussel</name>
    <name type="synonym">Mytilus polymorpha</name>
    <dbReference type="NCBI Taxonomy" id="45954"/>
    <lineage>
        <taxon>Eukaryota</taxon>
        <taxon>Metazoa</taxon>
        <taxon>Spiralia</taxon>
        <taxon>Lophotrochozoa</taxon>
        <taxon>Mollusca</taxon>
        <taxon>Bivalvia</taxon>
        <taxon>Autobranchia</taxon>
        <taxon>Heteroconchia</taxon>
        <taxon>Euheterodonta</taxon>
        <taxon>Imparidentia</taxon>
        <taxon>Neoheterodontei</taxon>
        <taxon>Myida</taxon>
        <taxon>Dreissenoidea</taxon>
        <taxon>Dreissenidae</taxon>
        <taxon>Dreissena</taxon>
    </lineage>
</organism>
<gene>
    <name evidence="1" type="ORF">DPMN_079379</name>
</gene>
<proteinExistence type="predicted"/>
<dbReference type="InterPro" id="IPR027417">
    <property type="entry name" value="P-loop_NTPase"/>
</dbReference>
<name>A0A9D3YUD1_DREPO</name>
<dbReference type="EMBL" id="JAIWYP010000015">
    <property type="protein sequence ID" value="KAH3704323.1"/>
    <property type="molecule type" value="Genomic_DNA"/>
</dbReference>
<evidence type="ECO:0000313" key="2">
    <source>
        <dbReference type="Proteomes" id="UP000828390"/>
    </source>
</evidence>
<sequence length="73" mass="8810">MLSSWRHFRRRNRYAPVTEESLAKESKLLEKHYDHYFDYKIINNNNTDTIVQLESAIEDVCSTSQWVPVSWVY</sequence>